<evidence type="ECO:0000256" key="6">
    <source>
        <dbReference type="ARBA" id="ARBA00022759"/>
    </source>
</evidence>
<evidence type="ECO:0000256" key="7">
    <source>
        <dbReference type="ARBA" id="ARBA00022801"/>
    </source>
</evidence>
<accession>K0RRV9</accession>
<keyword evidence="11" id="KW-1185">Reference proteome</keyword>
<evidence type="ECO:0000256" key="1">
    <source>
        <dbReference type="ARBA" id="ARBA00001947"/>
    </source>
</evidence>
<feature type="region of interest" description="Disordered" evidence="9">
    <location>
        <begin position="546"/>
        <end position="565"/>
    </location>
</feature>
<dbReference type="GO" id="GO:0005634">
    <property type="term" value="C:nucleus"/>
    <property type="evidence" value="ECO:0007669"/>
    <property type="project" value="TreeGrafter"/>
</dbReference>
<dbReference type="SUPFAM" id="SSF56281">
    <property type="entry name" value="Metallo-hydrolase/oxidoreductase"/>
    <property type="match status" value="1"/>
</dbReference>
<dbReference type="InterPro" id="IPR036866">
    <property type="entry name" value="RibonucZ/Hydroxyglut_hydro"/>
</dbReference>
<proteinExistence type="inferred from homology"/>
<dbReference type="GO" id="GO:0046872">
    <property type="term" value="F:metal ion binding"/>
    <property type="evidence" value="ECO:0007669"/>
    <property type="project" value="UniProtKB-KW"/>
</dbReference>
<evidence type="ECO:0000313" key="11">
    <source>
        <dbReference type="Proteomes" id="UP000266841"/>
    </source>
</evidence>
<feature type="compositionally biased region" description="Basic and acidic residues" evidence="9">
    <location>
        <begin position="552"/>
        <end position="565"/>
    </location>
</feature>
<dbReference type="eggNOG" id="KOG2121">
    <property type="taxonomic scope" value="Eukaryota"/>
</dbReference>
<keyword evidence="4" id="KW-0540">Nuclease</keyword>
<dbReference type="EMBL" id="AGNL01041310">
    <property type="protein sequence ID" value="EJK51636.1"/>
    <property type="molecule type" value="Genomic_DNA"/>
</dbReference>
<sequence length="565" mass="62932">MRLSHTAHNVEMIVINLSRLGWCSRLTPARGNRRPTILHDWRVSLLRLSTLSTNDAACPRPSAIHLADNVGSVPPPQQKHRNFRQLRGYVSKTRVDVLEGDEGVTPERVQPYVRSCIAAESADEHIKSQGLDMEFVISFLGTGGGAPSQHRNGSCTALRLGGQTFLFDTCEGTLRQLEHTTIKPISITKIFISHLHGDHVYGLVPVILSILVAHKAALHNPSAQYQKRRAQRDNGGKPRVQIYGPPGLYNYLCMVLTLSCAKINFLQVDVIELVGGRNERGPTHKKGQRNPFLSHYPEFAMPSVSRKYLEKSKDGIWIIDAPESVDKAIANKGVLADKWDGFHRLPNDVNLGIDRRLHIKAAEIDHITGVQTFGFSVEEQQPPGTIDVEKAKSLGIMPSKKYSLLKCGIAVPTDDNTGMVQPEEVLSQIFRPRKFALIADHRLVFKEMEGLAEDSDLVIHEATLSKTDGVKKIKIRGHNNAFNAGKFAKDRGCHILALNHFGSTSVTEEHINNVLEEAREGNENSSEVVATYDFLEIRIPRGGFNFRRKGTTTKESDSVRRGRER</sequence>
<gene>
    <name evidence="10" type="ORF">THAOC_29177</name>
</gene>
<keyword evidence="5" id="KW-0479">Metal-binding</keyword>
<dbReference type="Pfam" id="PF23023">
    <property type="entry name" value="Anti-Pycsar_Apyc1"/>
    <property type="match status" value="1"/>
</dbReference>
<dbReference type="Gene3D" id="3.60.15.10">
    <property type="entry name" value="Ribonuclease Z/Hydroxyacylglutathione hydrolase-like"/>
    <property type="match status" value="1"/>
</dbReference>
<organism evidence="10 11">
    <name type="scientific">Thalassiosira oceanica</name>
    <name type="common">Marine diatom</name>
    <dbReference type="NCBI Taxonomy" id="159749"/>
    <lineage>
        <taxon>Eukaryota</taxon>
        <taxon>Sar</taxon>
        <taxon>Stramenopiles</taxon>
        <taxon>Ochrophyta</taxon>
        <taxon>Bacillariophyta</taxon>
        <taxon>Coscinodiscophyceae</taxon>
        <taxon>Thalassiosirophycidae</taxon>
        <taxon>Thalassiosirales</taxon>
        <taxon>Thalassiosiraceae</taxon>
        <taxon>Thalassiosira</taxon>
    </lineage>
</organism>
<evidence type="ECO:0000256" key="4">
    <source>
        <dbReference type="ARBA" id="ARBA00022722"/>
    </source>
</evidence>
<comment type="subunit">
    <text evidence="2">Homodimer.</text>
</comment>
<dbReference type="HAMAP" id="MF_01818">
    <property type="entry name" value="RNase_Z_BN"/>
    <property type="match status" value="1"/>
</dbReference>
<comment type="caution">
    <text evidence="10">The sequence shown here is derived from an EMBL/GenBank/DDBJ whole genome shotgun (WGS) entry which is preliminary data.</text>
</comment>
<name>K0RRV9_THAOC</name>
<dbReference type="OrthoDB" id="527344at2759"/>
<dbReference type="PANTHER" id="PTHR46018:SF2">
    <property type="entry name" value="ZINC PHOSPHODIESTERASE ELAC PROTEIN 1"/>
    <property type="match status" value="1"/>
</dbReference>
<dbReference type="GO" id="GO:0042781">
    <property type="term" value="F:3'-tRNA processing endoribonuclease activity"/>
    <property type="evidence" value="ECO:0007669"/>
    <property type="project" value="TreeGrafter"/>
</dbReference>
<reference evidence="10 11" key="1">
    <citation type="journal article" date="2012" name="Genome Biol.">
        <title>Genome and low-iron response of an oceanic diatom adapted to chronic iron limitation.</title>
        <authorList>
            <person name="Lommer M."/>
            <person name="Specht M."/>
            <person name="Roy A.S."/>
            <person name="Kraemer L."/>
            <person name="Andreson R."/>
            <person name="Gutowska M.A."/>
            <person name="Wolf J."/>
            <person name="Bergner S.V."/>
            <person name="Schilhabel M.B."/>
            <person name="Klostermeier U.C."/>
            <person name="Beiko R.G."/>
            <person name="Rosenstiel P."/>
            <person name="Hippler M."/>
            <person name="Laroche J."/>
        </authorList>
    </citation>
    <scope>NUCLEOTIDE SEQUENCE [LARGE SCALE GENOMIC DNA]</scope>
    <source>
        <strain evidence="10 11">CCMP1005</strain>
    </source>
</reference>
<dbReference type="PANTHER" id="PTHR46018">
    <property type="entry name" value="ZINC PHOSPHODIESTERASE ELAC PROTEIN 1"/>
    <property type="match status" value="1"/>
</dbReference>
<dbReference type="Proteomes" id="UP000266841">
    <property type="component" value="Unassembled WGS sequence"/>
</dbReference>
<comment type="cofactor">
    <cofactor evidence="1">
        <name>Zn(2+)</name>
        <dbReference type="ChEBI" id="CHEBI:29105"/>
    </cofactor>
</comment>
<keyword evidence="3" id="KW-0819">tRNA processing</keyword>
<evidence type="ECO:0000256" key="5">
    <source>
        <dbReference type="ARBA" id="ARBA00022723"/>
    </source>
</evidence>
<evidence type="ECO:0000256" key="8">
    <source>
        <dbReference type="ARBA" id="ARBA00022833"/>
    </source>
</evidence>
<protein>
    <submittedName>
        <fullName evidence="10">Uncharacterized protein</fullName>
    </submittedName>
</protein>
<evidence type="ECO:0000256" key="2">
    <source>
        <dbReference type="ARBA" id="ARBA00011738"/>
    </source>
</evidence>
<dbReference type="AlphaFoldDB" id="K0RRV9"/>
<evidence type="ECO:0000256" key="3">
    <source>
        <dbReference type="ARBA" id="ARBA00022694"/>
    </source>
</evidence>
<evidence type="ECO:0000313" key="10">
    <source>
        <dbReference type="EMBL" id="EJK51636.1"/>
    </source>
</evidence>
<keyword evidence="6" id="KW-0255">Endonuclease</keyword>
<keyword evidence="8" id="KW-0862">Zinc</keyword>
<evidence type="ECO:0000256" key="9">
    <source>
        <dbReference type="SAM" id="MobiDB-lite"/>
    </source>
</evidence>
<dbReference type="InterPro" id="IPR013471">
    <property type="entry name" value="RNase_Z/BN"/>
</dbReference>
<keyword evidence="7" id="KW-0378">Hydrolase</keyword>